<name>A0A0F5ZNQ5_STEMA</name>
<accession>A0A0F5ZNQ5</accession>
<dbReference type="Proteomes" id="UP000243478">
    <property type="component" value="Unassembled WGS sequence"/>
</dbReference>
<organism evidence="1 2">
    <name type="scientific">Stenotrophomonas maltophilia</name>
    <name type="common">Pseudomonas maltophilia</name>
    <name type="synonym">Xanthomonas maltophilia</name>
    <dbReference type="NCBI Taxonomy" id="40324"/>
    <lineage>
        <taxon>Bacteria</taxon>
        <taxon>Pseudomonadati</taxon>
        <taxon>Pseudomonadota</taxon>
        <taxon>Gammaproteobacteria</taxon>
        <taxon>Lysobacterales</taxon>
        <taxon>Lysobacteraceae</taxon>
        <taxon>Stenotrophomonas</taxon>
        <taxon>Stenotrophomonas maltophilia group</taxon>
    </lineage>
</organism>
<reference evidence="1 2" key="1">
    <citation type="submission" date="2015-03" db="EMBL/GenBank/DDBJ databases">
        <title>Draft genome of Stenotrophomonas maltophila isolated from urine specimen.</title>
        <authorList>
            <person name="Murugan N."/>
            <person name="Malathi J."/>
            <person name="Umashankar V."/>
            <person name="Madhavan H."/>
        </authorList>
    </citation>
    <scope>NUCLEOTIDE SEQUENCE [LARGE SCALE GENOMIC DNA]</scope>
    <source>
        <strain evidence="1 2">JMNMN1</strain>
    </source>
</reference>
<comment type="caution">
    <text evidence="1">The sequence shown here is derived from an EMBL/GenBank/DDBJ whole genome shotgun (WGS) entry which is preliminary data.</text>
</comment>
<dbReference type="PATRIC" id="fig|40324.63.peg.3155"/>
<dbReference type="AlphaFoldDB" id="A0A0F5ZNQ5"/>
<gene>
    <name evidence="1" type="ORF">VM57_08550</name>
</gene>
<sequence length="146" mass="15554">MLPLPAYQSQRAEVQDASTLDSIAAIRVTGVGGARPMFLTPGKLMRMPVPIEVTYTFIGHARDLAGAPLGGARILNAPVPGTSANGGFVADSRVAKRRCTCCRTTACCTARCRCASAARWCCWSVPCTASRWPWPSCRPRSASRPA</sequence>
<dbReference type="EMBL" id="JZRZ01000016">
    <property type="protein sequence ID" value="KKD57376.1"/>
    <property type="molecule type" value="Genomic_DNA"/>
</dbReference>
<evidence type="ECO:0000313" key="2">
    <source>
        <dbReference type="Proteomes" id="UP000243478"/>
    </source>
</evidence>
<protein>
    <submittedName>
        <fullName evidence="1">Uncharacterized protein</fullName>
    </submittedName>
</protein>
<proteinExistence type="predicted"/>
<evidence type="ECO:0000313" key="1">
    <source>
        <dbReference type="EMBL" id="KKD57376.1"/>
    </source>
</evidence>